<dbReference type="InterPro" id="IPR050904">
    <property type="entry name" value="Adhesion/Biosynth-related"/>
</dbReference>
<protein>
    <submittedName>
        <fullName evidence="4">FAS1 domain-containing protein</fullName>
    </submittedName>
</protein>
<accession>A0AA38LUL4</accession>
<dbReference type="EMBL" id="JAKWFO010000005">
    <property type="protein sequence ID" value="KAI9635910.1"/>
    <property type="molecule type" value="Genomic_DNA"/>
</dbReference>
<feature type="chain" id="PRO_5041373203" evidence="2">
    <location>
        <begin position="23"/>
        <end position="501"/>
    </location>
</feature>
<feature type="domain" description="FAS1" evidence="3">
    <location>
        <begin position="77"/>
        <end position="276"/>
    </location>
</feature>
<feature type="region of interest" description="Disordered" evidence="1">
    <location>
        <begin position="120"/>
        <end position="139"/>
    </location>
</feature>
<dbReference type="RefSeq" id="XP_052945687.1">
    <property type="nucleotide sequence ID" value="XM_053087179.1"/>
</dbReference>
<dbReference type="GO" id="GO:0000329">
    <property type="term" value="C:fungal-type vacuole membrane"/>
    <property type="evidence" value="ECO:0007669"/>
    <property type="project" value="TreeGrafter"/>
</dbReference>
<evidence type="ECO:0000313" key="4">
    <source>
        <dbReference type="EMBL" id="KAI9635910.1"/>
    </source>
</evidence>
<evidence type="ECO:0000256" key="2">
    <source>
        <dbReference type="SAM" id="SignalP"/>
    </source>
</evidence>
<evidence type="ECO:0000256" key="1">
    <source>
        <dbReference type="SAM" id="MobiDB-lite"/>
    </source>
</evidence>
<evidence type="ECO:0000313" key="5">
    <source>
        <dbReference type="Proteomes" id="UP001164286"/>
    </source>
</evidence>
<name>A0AA38LUL4_9TREE</name>
<comment type="caution">
    <text evidence="4">The sequence shown here is derived from an EMBL/GenBank/DDBJ whole genome shotgun (WGS) entry which is preliminary data.</text>
</comment>
<dbReference type="GO" id="GO:0016236">
    <property type="term" value="P:macroautophagy"/>
    <property type="evidence" value="ECO:0007669"/>
    <property type="project" value="TreeGrafter"/>
</dbReference>
<keyword evidence="5" id="KW-1185">Reference proteome</keyword>
<dbReference type="Proteomes" id="UP001164286">
    <property type="component" value="Unassembled WGS sequence"/>
</dbReference>
<reference evidence="4" key="1">
    <citation type="journal article" date="2022" name="G3 (Bethesda)">
        <title>High quality genome of the basidiomycete yeast Dioszegia hungarica PDD-24b-2 isolated from cloud water.</title>
        <authorList>
            <person name="Jarrige D."/>
            <person name="Haridas S."/>
            <person name="Bleykasten-Grosshans C."/>
            <person name="Joly M."/>
            <person name="Nadalig T."/>
            <person name="Sancelme M."/>
            <person name="Vuilleumier S."/>
            <person name="Grigoriev I.V."/>
            <person name="Amato P."/>
            <person name="Bringel F."/>
        </authorList>
    </citation>
    <scope>NUCLEOTIDE SEQUENCE</scope>
    <source>
        <strain evidence="4">PDD-24b-2</strain>
    </source>
</reference>
<dbReference type="InterPro" id="IPR036378">
    <property type="entry name" value="FAS1_dom_sf"/>
</dbReference>
<feature type="region of interest" description="Disordered" evidence="1">
    <location>
        <begin position="167"/>
        <end position="186"/>
    </location>
</feature>
<dbReference type="SUPFAM" id="SSF82153">
    <property type="entry name" value="FAS1 domain"/>
    <property type="match status" value="2"/>
</dbReference>
<dbReference type="PROSITE" id="PS50213">
    <property type="entry name" value="FAS1"/>
    <property type="match status" value="2"/>
</dbReference>
<sequence length="501" mass="55752">MLHNLFLLLPIVAALPARPALPELTVSQWSNIQSGFVNGAKDLGEWSFGKAHEIIDSVQDEIDAVVAHQNSGDETQETIWKKLKDDPHSFSKLTNVIDFVGGTAREILDDGKLQITFFAPNNDALTPPEHHHHHHDDDHAELTALMANPSLATVSSLLDRQPAYLLEDDHRDHHGHHGGDSDEDKKRKREIFKKIAAKVLAYHGLPKAYTASDLAQNSTLETALKAGRGGGGGLYRRIRVEKSLLPPSLKINFYARVLVSDIKAKNGYLHTINRPLLPPGSIFESLYAFPDFFSTVTSAVQGTDGRHYLDYAYDRNASKPGHPEFTGSPLATFFAPTNAAFALLPPKLKFFLFSPFGKRVLAKVLAYHYIPHSLVLSEFQYHEKHEKRSFIEAAEGMFNVADDPSFRQELEVHTGLPNSTLKLVLEKKKVLPIDSAIKTSITVNGHAVETIDVPARNGAFHVINKVLVPPHHHHDDEGNDLSAQDSWANWEQWLPAWAEQA</sequence>
<dbReference type="AlphaFoldDB" id="A0AA38LUL4"/>
<keyword evidence="2" id="KW-0732">Signal</keyword>
<dbReference type="GeneID" id="77726380"/>
<evidence type="ECO:0000259" key="3">
    <source>
        <dbReference type="PROSITE" id="PS50213"/>
    </source>
</evidence>
<dbReference type="PANTHER" id="PTHR10900">
    <property type="entry name" value="PERIOSTIN-RELATED"/>
    <property type="match status" value="1"/>
</dbReference>
<dbReference type="SMART" id="SM00554">
    <property type="entry name" value="FAS1"/>
    <property type="match status" value="2"/>
</dbReference>
<dbReference type="PANTHER" id="PTHR10900:SF122">
    <property type="entry name" value="FAS1 DOMAIN-CONTAINING PROTEIN"/>
    <property type="match status" value="1"/>
</dbReference>
<feature type="domain" description="FAS1" evidence="3">
    <location>
        <begin position="279"/>
        <end position="467"/>
    </location>
</feature>
<dbReference type="Pfam" id="PF02469">
    <property type="entry name" value="Fasciclin"/>
    <property type="match status" value="2"/>
</dbReference>
<dbReference type="InterPro" id="IPR000782">
    <property type="entry name" value="FAS1_domain"/>
</dbReference>
<proteinExistence type="predicted"/>
<organism evidence="4 5">
    <name type="scientific">Dioszegia hungarica</name>
    <dbReference type="NCBI Taxonomy" id="4972"/>
    <lineage>
        <taxon>Eukaryota</taxon>
        <taxon>Fungi</taxon>
        <taxon>Dikarya</taxon>
        <taxon>Basidiomycota</taxon>
        <taxon>Agaricomycotina</taxon>
        <taxon>Tremellomycetes</taxon>
        <taxon>Tremellales</taxon>
        <taxon>Bulleribasidiaceae</taxon>
        <taxon>Dioszegia</taxon>
    </lineage>
</organism>
<feature type="compositionally biased region" description="Basic and acidic residues" evidence="1">
    <location>
        <begin position="167"/>
        <end position="185"/>
    </location>
</feature>
<gene>
    <name evidence="4" type="ORF">MKK02DRAFT_26358</name>
</gene>
<dbReference type="GO" id="GO:0005615">
    <property type="term" value="C:extracellular space"/>
    <property type="evidence" value="ECO:0007669"/>
    <property type="project" value="TreeGrafter"/>
</dbReference>
<feature type="signal peptide" evidence="2">
    <location>
        <begin position="1"/>
        <end position="22"/>
    </location>
</feature>
<dbReference type="Gene3D" id="2.30.180.10">
    <property type="entry name" value="FAS1 domain"/>
    <property type="match status" value="2"/>
</dbReference>